<evidence type="ECO:0000259" key="3">
    <source>
        <dbReference type="PROSITE" id="PS50977"/>
    </source>
</evidence>
<evidence type="ECO:0000256" key="1">
    <source>
        <dbReference type="ARBA" id="ARBA00023125"/>
    </source>
</evidence>
<reference evidence="4" key="2">
    <citation type="submission" date="2023-01" db="EMBL/GenBank/DDBJ databases">
        <authorList>
            <person name="Sun Q."/>
            <person name="Evtushenko L."/>
        </authorList>
    </citation>
    <scope>NUCLEOTIDE SEQUENCE</scope>
    <source>
        <strain evidence="4">VKM Ac-1069</strain>
    </source>
</reference>
<dbReference type="InterPro" id="IPR049397">
    <property type="entry name" value="EthR_C"/>
</dbReference>
<dbReference type="GO" id="GO:0003700">
    <property type="term" value="F:DNA-binding transcription factor activity"/>
    <property type="evidence" value="ECO:0007669"/>
    <property type="project" value="TreeGrafter"/>
</dbReference>
<dbReference type="PANTHER" id="PTHR30055">
    <property type="entry name" value="HTH-TYPE TRANSCRIPTIONAL REGULATOR RUTR"/>
    <property type="match status" value="1"/>
</dbReference>
<dbReference type="PANTHER" id="PTHR30055:SF184">
    <property type="entry name" value="HTH-TYPE TRANSCRIPTIONAL REGULATOR ETHR"/>
    <property type="match status" value="1"/>
</dbReference>
<dbReference type="EMBL" id="BSFQ01000003">
    <property type="protein sequence ID" value="GLL09807.1"/>
    <property type="molecule type" value="Genomic_DNA"/>
</dbReference>
<dbReference type="PRINTS" id="PR00455">
    <property type="entry name" value="HTHTETR"/>
</dbReference>
<keyword evidence="5" id="KW-1185">Reference proteome</keyword>
<dbReference type="Gene3D" id="1.10.357.10">
    <property type="entry name" value="Tetracycline Repressor, domain 2"/>
    <property type="match status" value="1"/>
</dbReference>
<protein>
    <submittedName>
        <fullName evidence="4">TetR family transcriptional regulator</fullName>
    </submittedName>
</protein>
<dbReference type="AlphaFoldDB" id="A0A9W6NUX7"/>
<dbReference type="InterPro" id="IPR001647">
    <property type="entry name" value="HTH_TetR"/>
</dbReference>
<dbReference type="InterPro" id="IPR036271">
    <property type="entry name" value="Tet_transcr_reg_TetR-rel_C_sf"/>
</dbReference>
<dbReference type="RefSeq" id="WP_051737172.1">
    <property type="nucleotide sequence ID" value="NZ_BAAAUZ010000011.1"/>
</dbReference>
<dbReference type="GO" id="GO:0000976">
    <property type="term" value="F:transcription cis-regulatory region binding"/>
    <property type="evidence" value="ECO:0007669"/>
    <property type="project" value="TreeGrafter"/>
</dbReference>
<evidence type="ECO:0000313" key="4">
    <source>
        <dbReference type="EMBL" id="GLL09807.1"/>
    </source>
</evidence>
<dbReference type="InterPro" id="IPR009057">
    <property type="entry name" value="Homeodomain-like_sf"/>
</dbReference>
<dbReference type="Proteomes" id="UP001143463">
    <property type="component" value="Unassembled WGS sequence"/>
</dbReference>
<dbReference type="Pfam" id="PF21313">
    <property type="entry name" value="EthR_C"/>
    <property type="match status" value="1"/>
</dbReference>
<proteinExistence type="predicted"/>
<dbReference type="PROSITE" id="PS50977">
    <property type="entry name" value="HTH_TETR_2"/>
    <property type="match status" value="1"/>
</dbReference>
<dbReference type="Gene3D" id="1.10.10.60">
    <property type="entry name" value="Homeodomain-like"/>
    <property type="match status" value="1"/>
</dbReference>
<feature type="DNA-binding region" description="H-T-H motif" evidence="2">
    <location>
        <begin position="43"/>
        <end position="62"/>
    </location>
</feature>
<dbReference type="Pfam" id="PF00440">
    <property type="entry name" value="TetR_N"/>
    <property type="match status" value="1"/>
</dbReference>
<reference evidence="4" key="1">
    <citation type="journal article" date="2014" name="Int. J. Syst. Evol. Microbiol.">
        <title>Complete genome sequence of Corynebacterium casei LMG S-19264T (=DSM 44701T), isolated from a smear-ripened cheese.</title>
        <authorList>
            <consortium name="US DOE Joint Genome Institute (JGI-PGF)"/>
            <person name="Walter F."/>
            <person name="Albersmeier A."/>
            <person name="Kalinowski J."/>
            <person name="Ruckert C."/>
        </authorList>
    </citation>
    <scope>NUCLEOTIDE SEQUENCE</scope>
    <source>
        <strain evidence="4">VKM Ac-1069</strain>
    </source>
</reference>
<name>A0A9W6NUX7_9PSEU</name>
<evidence type="ECO:0000256" key="2">
    <source>
        <dbReference type="PROSITE-ProRule" id="PRU00335"/>
    </source>
</evidence>
<keyword evidence="1 2" id="KW-0238">DNA-binding</keyword>
<comment type="caution">
    <text evidence="4">The sequence shown here is derived from an EMBL/GenBank/DDBJ whole genome shotgun (WGS) entry which is preliminary data.</text>
</comment>
<evidence type="ECO:0000313" key="5">
    <source>
        <dbReference type="Proteomes" id="UP001143463"/>
    </source>
</evidence>
<gene>
    <name evidence="4" type="ORF">GCM10017577_09470</name>
</gene>
<feature type="domain" description="HTH tetR-type" evidence="3">
    <location>
        <begin position="20"/>
        <end position="80"/>
    </location>
</feature>
<sequence>MGDVSPLPRLPERRRRSVGEERRALILGATEELLRERSLAEISVGDIASAAGVARSGFYFYFASKGAVVTALLADVFGEMAAGAIDLLAAAEDPREAVRQALRHTWESWRDHQGLVLAMLDARGTDPAVRELWDAWIDRFVAPVAVLVEGHRQAGMAPAGVAAADLVAVLLAANERTFERLSRSGASPTLIDDALEALVAVWTAALYGPTTGPIS</sequence>
<dbReference type="SUPFAM" id="SSF48498">
    <property type="entry name" value="Tetracyclin repressor-like, C-terminal domain"/>
    <property type="match status" value="1"/>
</dbReference>
<organism evidence="4 5">
    <name type="scientific">Pseudonocardia halophobica</name>
    <dbReference type="NCBI Taxonomy" id="29401"/>
    <lineage>
        <taxon>Bacteria</taxon>
        <taxon>Bacillati</taxon>
        <taxon>Actinomycetota</taxon>
        <taxon>Actinomycetes</taxon>
        <taxon>Pseudonocardiales</taxon>
        <taxon>Pseudonocardiaceae</taxon>
        <taxon>Pseudonocardia</taxon>
    </lineage>
</organism>
<dbReference type="SUPFAM" id="SSF46689">
    <property type="entry name" value="Homeodomain-like"/>
    <property type="match status" value="1"/>
</dbReference>
<dbReference type="InterPro" id="IPR050109">
    <property type="entry name" value="HTH-type_TetR-like_transc_reg"/>
</dbReference>
<accession>A0A9W6NUX7</accession>